<proteinExistence type="predicted"/>
<evidence type="ECO:0000256" key="1">
    <source>
        <dbReference type="SAM" id="MobiDB-lite"/>
    </source>
</evidence>
<comment type="caution">
    <text evidence="2">The sequence shown here is derived from an EMBL/GenBank/DDBJ whole genome shotgun (WGS) entry which is preliminary data.</text>
</comment>
<keyword evidence="3" id="KW-1185">Reference proteome</keyword>
<feature type="non-terminal residue" evidence="2">
    <location>
        <position position="1"/>
    </location>
</feature>
<name>A0A3E2H6U8_SCYLI</name>
<dbReference type="Proteomes" id="UP000258309">
    <property type="component" value="Unassembled WGS sequence"/>
</dbReference>
<evidence type="ECO:0000313" key="2">
    <source>
        <dbReference type="EMBL" id="RFU28912.1"/>
    </source>
</evidence>
<feature type="region of interest" description="Disordered" evidence="1">
    <location>
        <begin position="13"/>
        <end position="67"/>
    </location>
</feature>
<feature type="compositionally biased region" description="Acidic residues" evidence="1">
    <location>
        <begin position="224"/>
        <end position="249"/>
    </location>
</feature>
<dbReference type="OrthoDB" id="10565560at2759"/>
<dbReference type="AlphaFoldDB" id="A0A3E2H6U8"/>
<sequence>MAAANSLAVANSLPGLASPRSTLQPGNDAACFVPSKAARASTSSRPSGNGAKPNDSRRRESSSLSDERVDYINSRYGRDIAPSADFSLAAKPASAFPARRAGPTPLEGRVPGLAPVSCASPSPGLVAGPDPARPQPVNAPQRAKDYGTGPSMVARRERASALLPPPKRSDVIPFSTSGGCQASTLLPVSPVPALPAPRRSAPISFALMASSSISSQGSVKKEVEDEGVGMEWEEVEVEEEEEWDQGDPMEDVWYGDAYRLGGYYWLNMDTREDYPGFGRLSDWDHIE</sequence>
<feature type="non-terminal residue" evidence="2">
    <location>
        <position position="287"/>
    </location>
</feature>
<organism evidence="2 3">
    <name type="scientific">Scytalidium lignicola</name>
    <name type="common">Hyphomycete</name>
    <dbReference type="NCBI Taxonomy" id="5539"/>
    <lineage>
        <taxon>Eukaryota</taxon>
        <taxon>Fungi</taxon>
        <taxon>Dikarya</taxon>
        <taxon>Ascomycota</taxon>
        <taxon>Pezizomycotina</taxon>
        <taxon>Leotiomycetes</taxon>
        <taxon>Leotiomycetes incertae sedis</taxon>
        <taxon>Scytalidium</taxon>
    </lineage>
</organism>
<dbReference type="EMBL" id="NCSJ02000146">
    <property type="protein sequence ID" value="RFU28912.1"/>
    <property type="molecule type" value="Genomic_DNA"/>
</dbReference>
<evidence type="ECO:0000313" key="3">
    <source>
        <dbReference type="Proteomes" id="UP000258309"/>
    </source>
</evidence>
<protein>
    <submittedName>
        <fullName evidence="2">Uncharacterized protein</fullName>
    </submittedName>
</protein>
<reference evidence="2 3" key="1">
    <citation type="submission" date="2018-05" db="EMBL/GenBank/DDBJ databases">
        <title>Draft genome sequence of Scytalidium lignicola DSM 105466, a ubiquitous saprotrophic fungus.</title>
        <authorList>
            <person name="Buettner E."/>
            <person name="Gebauer A.M."/>
            <person name="Hofrichter M."/>
            <person name="Liers C."/>
            <person name="Kellner H."/>
        </authorList>
    </citation>
    <scope>NUCLEOTIDE SEQUENCE [LARGE SCALE GENOMIC DNA]</scope>
    <source>
        <strain evidence="2 3">DSM 105466</strain>
    </source>
</reference>
<feature type="compositionally biased region" description="Basic and acidic residues" evidence="1">
    <location>
        <begin position="54"/>
        <end position="67"/>
    </location>
</feature>
<gene>
    <name evidence="2" type="ORF">B7463_g7419</name>
</gene>
<feature type="region of interest" description="Disordered" evidence="1">
    <location>
        <begin position="94"/>
        <end position="159"/>
    </location>
</feature>
<accession>A0A3E2H6U8</accession>
<feature type="region of interest" description="Disordered" evidence="1">
    <location>
        <begin position="215"/>
        <end position="249"/>
    </location>
</feature>